<reference evidence="2 3" key="1">
    <citation type="journal article" date="2013" name="BMC Genomics">
        <title>Genome sequencing and comparative genomics of honey bee microsporidia, Nosema apis reveal novel insights into host-parasite interactions.</title>
        <authorList>
            <person name="Chen Yp."/>
            <person name="Pettis J.S."/>
            <person name="Zhao Y."/>
            <person name="Liu X."/>
            <person name="Tallon L.J."/>
            <person name="Sadzewicz L.D."/>
            <person name="Li R."/>
            <person name="Zheng H."/>
            <person name="Huang S."/>
            <person name="Zhang X."/>
            <person name="Hamilton M.C."/>
            <person name="Pernal S.F."/>
            <person name="Melathopoulos A.P."/>
            <person name="Yan X."/>
            <person name="Evans J.D."/>
        </authorList>
    </citation>
    <scope>NUCLEOTIDE SEQUENCE [LARGE SCALE GENOMIC DNA]</scope>
    <source>
        <strain evidence="2 3">BRL 01</strain>
    </source>
</reference>
<accession>T0LBJ5</accession>
<dbReference type="VEuPathDB" id="MicrosporidiaDB:NAPIS_ORF00765"/>
<dbReference type="EMBL" id="KE647111">
    <property type="protein sequence ID" value="EQB61659.1"/>
    <property type="molecule type" value="Genomic_DNA"/>
</dbReference>
<dbReference type="AlphaFoldDB" id="T0LBJ5"/>
<evidence type="ECO:0000256" key="1">
    <source>
        <dbReference type="SAM" id="MobiDB-lite"/>
    </source>
</evidence>
<protein>
    <submittedName>
        <fullName evidence="2">Uncharacterized protein</fullName>
    </submittedName>
</protein>
<keyword evidence="3" id="KW-1185">Reference proteome</keyword>
<gene>
    <name evidence="2" type="ORF">NAPIS_ORF00765</name>
</gene>
<feature type="compositionally biased region" description="Low complexity" evidence="1">
    <location>
        <begin position="96"/>
        <end position="106"/>
    </location>
</feature>
<dbReference type="HOGENOM" id="CLU_801912_0_0_1"/>
<dbReference type="Proteomes" id="UP000053780">
    <property type="component" value="Unassembled WGS sequence"/>
</dbReference>
<evidence type="ECO:0000313" key="2">
    <source>
        <dbReference type="EMBL" id="EQB61659.1"/>
    </source>
</evidence>
<evidence type="ECO:0000313" key="3">
    <source>
        <dbReference type="Proteomes" id="UP000053780"/>
    </source>
</evidence>
<sequence>MSKNPLEYVKKKMQTLNKYKGLPTCVYDKPDEINKCEYIKNEININITNRKDTDFNKKFANTNLNIKNNENLKSNTESSENNLNFENNKKNDVNNDKSINNSFNIKKNNHGNTGKNAYKNFDIKNNRNFHSNNEFIKNNKDFKQINISNNFYKFKNNLNISKSNESFNTNEHSNIYNFFSDNYDGRININSIVKTNNDFYNFSNIKILNNESQSLLCIAIHNEETVLRLKENYLIMNNINNINIIKKEISGIIIDKLNISNEKCFNKLNTTTKKINNDSLSSFKNNSKIINEENYKEKILNPYVNLNKFKDKKMYNIKKTKKESLDNKKMFSLTDLIQTWNYRREK</sequence>
<feature type="compositionally biased region" description="Low complexity" evidence="1">
    <location>
        <begin position="70"/>
        <end position="86"/>
    </location>
</feature>
<proteinExistence type="predicted"/>
<organism evidence="2 3">
    <name type="scientific">Vairimorpha apis BRL 01</name>
    <dbReference type="NCBI Taxonomy" id="1037528"/>
    <lineage>
        <taxon>Eukaryota</taxon>
        <taxon>Fungi</taxon>
        <taxon>Fungi incertae sedis</taxon>
        <taxon>Microsporidia</taxon>
        <taxon>Nosematidae</taxon>
        <taxon>Vairimorpha</taxon>
    </lineage>
</organism>
<feature type="region of interest" description="Disordered" evidence="1">
    <location>
        <begin position="70"/>
        <end position="111"/>
    </location>
</feature>
<name>T0LBJ5_9MICR</name>